<dbReference type="GO" id="GO:0006020">
    <property type="term" value="P:inositol metabolic process"/>
    <property type="evidence" value="ECO:0007669"/>
    <property type="project" value="TreeGrafter"/>
</dbReference>
<reference evidence="10" key="2">
    <citation type="submission" date="2023-01" db="EMBL/GenBank/DDBJ databases">
        <authorList>
            <person name="Sun Q."/>
            <person name="Evtushenko L."/>
        </authorList>
    </citation>
    <scope>NUCLEOTIDE SEQUENCE</scope>
    <source>
        <strain evidence="10">VKM B-2789</strain>
    </source>
</reference>
<accession>A0A9W6NA57</accession>
<dbReference type="PRINTS" id="PR00377">
    <property type="entry name" value="IMPHPHTASES"/>
</dbReference>
<dbReference type="Gene3D" id="3.40.190.80">
    <property type="match status" value="1"/>
</dbReference>
<dbReference type="EC" id="3.1.3.25" evidence="4"/>
<dbReference type="RefSeq" id="WP_213365804.1">
    <property type="nucleotide sequence ID" value="NZ_BSFM01000005.1"/>
</dbReference>
<sequence length="267" mass="28604">MESGQGDEADPLASRLAAAERLARTAGNNARTFFLARDTLNPELKSASQDLVSEADRTVEAWLRRAIRRRFPQDGIVGEEEAATEGSSGFVWVIDPIDGTMPFLVGQPNWTVSIGIARGDAPVVGVVYAPMLRECYSAAEGGGARLNGCLLTMNPDWSVASTTIGFGATQKADPSEAGAFVEALYREGGVLFRVGSGALMLAYVAANRIAGYYDPTLHCWDCWAGMILVREAGGVVTFEGDLGQPGPIWAGNRRVHDQLRRLSRATP</sequence>
<keyword evidence="6 9" id="KW-0479">Metal-binding</keyword>
<dbReference type="Gene3D" id="3.30.540.10">
    <property type="entry name" value="Fructose-1,6-Bisphosphatase, subunit A, domain 1"/>
    <property type="match status" value="1"/>
</dbReference>
<evidence type="ECO:0000256" key="8">
    <source>
        <dbReference type="ARBA" id="ARBA00022842"/>
    </source>
</evidence>
<feature type="binding site" evidence="9">
    <location>
        <position position="221"/>
    </location>
    <ligand>
        <name>Mg(2+)</name>
        <dbReference type="ChEBI" id="CHEBI:18420"/>
        <label>1</label>
        <note>catalytic</note>
    </ligand>
</feature>
<evidence type="ECO:0000313" key="10">
    <source>
        <dbReference type="EMBL" id="GLK83126.1"/>
    </source>
</evidence>
<evidence type="ECO:0000256" key="9">
    <source>
        <dbReference type="PIRSR" id="PIRSR600760-2"/>
    </source>
</evidence>
<keyword evidence="7" id="KW-0378">Hydrolase</keyword>
<name>A0A9W6NA57_9HYPH</name>
<proteinExistence type="inferred from homology"/>
<dbReference type="GO" id="GO:0008934">
    <property type="term" value="F:inositol monophosphate 1-phosphatase activity"/>
    <property type="evidence" value="ECO:0007669"/>
    <property type="project" value="TreeGrafter"/>
</dbReference>
<reference evidence="10" key="1">
    <citation type="journal article" date="2014" name="Int. J. Syst. Evol. Microbiol.">
        <title>Complete genome sequence of Corynebacterium casei LMG S-19264T (=DSM 44701T), isolated from a smear-ripened cheese.</title>
        <authorList>
            <consortium name="US DOE Joint Genome Institute (JGI-PGF)"/>
            <person name="Walter F."/>
            <person name="Albersmeier A."/>
            <person name="Kalinowski J."/>
            <person name="Ruckert C."/>
        </authorList>
    </citation>
    <scope>NUCLEOTIDE SEQUENCE</scope>
    <source>
        <strain evidence="10">VKM B-2789</strain>
    </source>
</reference>
<protein>
    <recommendedName>
        <fullName evidence="5">Inositol-1-monophosphatase</fullName>
        <ecNumber evidence="4">3.1.3.25</ecNumber>
    </recommendedName>
</protein>
<comment type="similarity">
    <text evidence="3">Belongs to the inositol monophosphatase superfamily.</text>
</comment>
<evidence type="ECO:0000256" key="1">
    <source>
        <dbReference type="ARBA" id="ARBA00001033"/>
    </source>
</evidence>
<evidence type="ECO:0000256" key="7">
    <source>
        <dbReference type="ARBA" id="ARBA00022801"/>
    </source>
</evidence>
<evidence type="ECO:0000256" key="6">
    <source>
        <dbReference type="ARBA" id="ARBA00022723"/>
    </source>
</evidence>
<feature type="binding site" evidence="9">
    <location>
        <position position="95"/>
    </location>
    <ligand>
        <name>Mg(2+)</name>
        <dbReference type="ChEBI" id="CHEBI:18420"/>
        <label>1</label>
        <note>catalytic</note>
    </ligand>
</feature>
<organism evidence="10 11">
    <name type="scientific">Ancylobacter defluvii</name>
    <dbReference type="NCBI Taxonomy" id="1282440"/>
    <lineage>
        <taxon>Bacteria</taxon>
        <taxon>Pseudomonadati</taxon>
        <taxon>Pseudomonadota</taxon>
        <taxon>Alphaproteobacteria</taxon>
        <taxon>Hyphomicrobiales</taxon>
        <taxon>Xanthobacteraceae</taxon>
        <taxon>Ancylobacter</taxon>
    </lineage>
</organism>
<feature type="binding site" evidence="9">
    <location>
        <position position="98"/>
    </location>
    <ligand>
        <name>Mg(2+)</name>
        <dbReference type="ChEBI" id="CHEBI:18420"/>
        <label>1</label>
        <note>catalytic</note>
    </ligand>
</feature>
<dbReference type="InterPro" id="IPR000760">
    <property type="entry name" value="Inositol_monophosphatase-like"/>
</dbReference>
<dbReference type="FunFam" id="3.30.540.10:FF:000003">
    <property type="entry name" value="Inositol-1-monophosphatase"/>
    <property type="match status" value="1"/>
</dbReference>
<evidence type="ECO:0000313" key="11">
    <source>
        <dbReference type="Proteomes" id="UP001143330"/>
    </source>
</evidence>
<keyword evidence="11" id="KW-1185">Reference proteome</keyword>
<dbReference type="PANTHER" id="PTHR20854:SF4">
    <property type="entry name" value="INOSITOL-1-MONOPHOSPHATASE-RELATED"/>
    <property type="match status" value="1"/>
</dbReference>
<evidence type="ECO:0000256" key="2">
    <source>
        <dbReference type="ARBA" id="ARBA00001946"/>
    </source>
</evidence>
<dbReference type="PANTHER" id="PTHR20854">
    <property type="entry name" value="INOSITOL MONOPHOSPHATASE"/>
    <property type="match status" value="1"/>
</dbReference>
<comment type="caution">
    <text evidence="10">The sequence shown here is derived from an EMBL/GenBank/DDBJ whole genome shotgun (WGS) entry which is preliminary data.</text>
</comment>
<evidence type="ECO:0000256" key="5">
    <source>
        <dbReference type="ARBA" id="ARBA00019784"/>
    </source>
</evidence>
<feature type="binding site" evidence="9">
    <location>
        <position position="97"/>
    </location>
    <ligand>
        <name>Mg(2+)</name>
        <dbReference type="ChEBI" id="CHEBI:18420"/>
        <label>1</label>
        <note>catalytic</note>
    </ligand>
</feature>
<comment type="catalytic activity">
    <reaction evidence="1">
        <text>a myo-inositol phosphate + H2O = myo-inositol + phosphate</text>
        <dbReference type="Rhea" id="RHEA:24056"/>
        <dbReference type="ChEBI" id="CHEBI:15377"/>
        <dbReference type="ChEBI" id="CHEBI:17268"/>
        <dbReference type="ChEBI" id="CHEBI:43474"/>
        <dbReference type="ChEBI" id="CHEBI:84139"/>
        <dbReference type="EC" id="3.1.3.25"/>
    </reaction>
</comment>
<gene>
    <name evidence="10" type="ORF">GCM10017653_11950</name>
</gene>
<dbReference type="EMBL" id="BSFM01000005">
    <property type="protein sequence ID" value="GLK83126.1"/>
    <property type="molecule type" value="Genomic_DNA"/>
</dbReference>
<dbReference type="SUPFAM" id="SSF56655">
    <property type="entry name" value="Carbohydrate phosphatase"/>
    <property type="match status" value="1"/>
</dbReference>
<comment type="cofactor">
    <cofactor evidence="2 9">
        <name>Mg(2+)</name>
        <dbReference type="ChEBI" id="CHEBI:18420"/>
    </cofactor>
</comment>
<evidence type="ECO:0000256" key="4">
    <source>
        <dbReference type="ARBA" id="ARBA00013106"/>
    </source>
</evidence>
<dbReference type="GO" id="GO:0046872">
    <property type="term" value="F:metal ion binding"/>
    <property type="evidence" value="ECO:0007669"/>
    <property type="project" value="UniProtKB-KW"/>
</dbReference>
<dbReference type="AlphaFoldDB" id="A0A9W6NA57"/>
<evidence type="ECO:0000256" key="3">
    <source>
        <dbReference type="ARBA" id="ARBA00009759"/>
    </source>
</evidence>
<dbReference type="Pfam" id="PF00459">
    <property type="entry name" value="Inositol_P"/>
    <property type="match status" value="1"/>
</dbReference>
<feature type="binding site" evidence="9">
    <location>
        <position position="79"/>
    </location>
    <ligand>
        <name>Mg(2+)</name>
        <dbReference type="ChEBI" id="CHEBI:18420"/>
        <label>1</label>
        <note>catalytic</note>
    </ligand>
</feature>
<keyword evidence="8 9" id="KW-0460">Magnesium</keyword>
<dbReference type="GO" id="GO:0007165">
    <property type="term" value="P:signal transduction"/>
    <property type="evidence" value="ECO:0007669"/>
    <property type="project" value="TreeGrafter"/>
</dbReference>
<dbReference type="Proteomes" id="UP001143330">
    <property type="component" value="Unassembled WGS sequence"/>
</dbReference>